<sequence>MSSSSRDSFSSSPPPLDWKFSQVFGETAPGEDLQDVDVVSLALSCLAADVVSSVGFENSGDYLAVGDRGGRVTPNSFLNRNELERLDSTFATHPEYQYKTEFQSHEPEFDCLKSMEIEEKINRLKWCSTSNGSLFILSTNDKTIKLWKVKEKKVKKVSEMEHHSVVCSENDLLSEGSFMSELDKPPTTNGYNLDWAEKIAKDTLSSQEVQTKITHTEEATRANCRKVDGETFISSDDLRINLWNLEISGQCFNIIDMKPLNMEDLTEVITVAEFHPIHCNLLAYSSSRGFTRLVDMRQSAICDHSARM</sequence>
<name>A0A6N2LHI0_SALVM</name>
<dbReference type="PIRSF" id="PIRSF037309">
    <property type="entry name" value="PP2A_PR55"/>
    <property type="match status" value="1"/>
</dbReference>
<dbReference type="InterPro" id="IPR015943">
    <property type="entry name" value="WD40/YVTN_repeat-like_dom_sf"/>
</dbReference>
<proteinExistence type="inferred from homology"/>
<comment type="similarity">
    <text evidence="1">Belongs to the phosphatase 2A regulatory subunit B family.</text>
</comment>
<dbReference type="InterPro" id="IPR000009">
    <property type="entry name" value="PP2A_PR55"/>
</dbReference>
<protein>
    <recommendedName>
        <fullName evidence="5">Serine/threonine-protein phosphatase 2A 55 kDa regulatory subunit B</fullName>
    </recommendedName>
</protein>
<dbReference type="FunFam" id="2.130.10.10:FF:000609">
    <property type="entry name" value="Serine/threonine-protein phosphatase 2A 55 kDa regulatory subunit B"/>
    <property type="match status" value="1"/>
</dbReference>
<evidence type="ECO:0000256" key="1">
    <source>
        <dbReference type="ARBA" id="ARBA00008259"/>
    </source>
</evidence>
<evidence type="ECO:0000256" key="2">
    <source>
        <dbReference type="ARBA" id="ARBA00022574"/>
    </source>
</evidence>
<dbReference type="InterPro" id="IPR036322">
    <property type="entry name" value="WD40_repeat_dom_sf"/>
</dbReference>
<organism evidence="4">
    <name type="scientific">Salix viminalis</name>
    <name type="common">Common osier</name>
    <name type="synonym">Basket willow</name>
    <dbReference type="NCBI Taxonomy" id="40686"/>
    <lineage>
        <taxon>Eukaryota</taxon>
        <taxon>Viridiplantae</taxon>
        <taxon>Streptophyta</taxon>
        <taxon>Embryophyta</taxon>
        <taxon>Tracheophyta</taxon>
        <taxon>Spermatophyta</taxon>
        <taxon>Magnoliopsida</taxon>
        <taxon>eudicotyledons</taxon>
        <taxon>Gunneridae</taxon>
        <taxon>Pentapetalae</taxon>
        <taxon>rosids</taxon>
        <taxon>fabids</taxon>
        <taxon>Malpighiales</taxon>
        <taxon>Salicaceae</taxon>
        <taxon>Saliceae</taxon>
        <taxon>Salix</taxon>
    </lineage>
</organism>
<dbReference type="SUPFAM" id="SSF50978">
    <property type="entry name" value="WD40 repeat-like"/>
    <property type="match status" value="1"/>
</dbReference>
<evidence type="ECO:0008006" key="5">
    <source>
        <dbReference type="Google" id="ProtNLM"/>
    </source>
</evidence>
<dbReference type="Gene3D" id="2.130.10.10">
    <property type="entry name" value="YVTN repeat-like/Quinoprotein amine dehydrogenase"/>
    <property type="match status" value="1"/>
</dbReference>
<dbReference type="AlphaFoldDB" id="A0A6N2LHI0"/>
<keyword evidence="2" id="KW-0853">WD repeat</keyword>
<accession>A0A6N2LHI0</accession>
<evidence type="ECO:0000256" key="3">
    <source>
        <dbReference type="ARBA" id="ARBA00022737"/>
    </source>
</evidence>
<dbReference type="PRINTS" id="PR00600">
    <property type="entry name" value="PP2APR55"/>
</dbReference>
<dbReference type="GO" id="GO:0019888">
    <property type="term" value="F:protein phosphatase regulator activity"/>
    <property type="evidence" value="ECO:0007669"/>
    <property type="project" value="InterPro"/>
</dbReference>
<keyword evidence="3" id="KW-0677">Repeat</keyword>
<evidence type="ECO:0000313" key="4">
    <source>
        <dbReference type="EMBL" id="VFU40361.1"/>
    </source>
</evidence>
<dbReference type="EMBL" id="CAADRP010001541">
    <property type="protein sequence ID" value="VFU40361.1"/>
    <property type="molecule type" value="Genomic_DNA"/>
</dbReference>
<dbReference type="GO" id="GO:0000159">
    <property type="term" value="C:protein phosphatase type 2A complex"/>
    <property type="evidence" value="ECO:0007669"/>
    <property type="project" value="InterPro"/>
</dbReference>
<gene>
    <name evidence="4" type="ORF">SVIM_LOCUS230675</name>
</gene>
<dbReference type="PANTHER" id="PTHR11871">
    <property type="entry name" value="PROTEIN PHOSPHATASE PP2A REGULATORY SUBUNIT B"/>
    <property type="match status" value="1"/>
</dbReference>
<reference evidence="4" key="1">
    <citation type="submission" date="2019-03" db="EMBL/GenBank/DDBJ databases">
        <authorList>
            <person name="Mank J."/>
            <person name="Almeida P."/>
        </authorList>
    </citation>
    <scope>NUCLEOTIDE SEQUENCE</scope>
    <source>
        <strain evidence="4">78183</strain>
    </source>
</reference>